<protein>
    <submittedName>
        <fullName evidence="1">Uncharacterized protein</fullName>
    </submittedName>
</protein>
<evidence type="ECO:0000313" key="1">
    <source>
        <dbReference type="EMBL" id="GAQ79560.1"/>
    </source>
</evidence>
<dbReference type="Proteomes" id="UP000054558">
    <property type="component" value="Unassembled WGS sequence"/>
</dbReference>
<name>A0A1Y1HLR2_KLENI</name>
<accession>A0A1Y1HLR2</accession>
<reference evidence="1 2" key="1">
    <citation type="journal article" date="2014" name="Nat. Commun.">
        <title>Klebsormidium flaccidum genome reveals primary factors for plant terrestrial adaptation.</title>
        <authorList>
            <person name="Hori K."/>
            <person name="Maruyama F."/>
            <person name="Fujisawa T."/>
            <person name="Togashi T."/>
            <person name="Yamamoto N."/>
            <person name="Seo M."/>
            <person name="Sato S."/>
            <person name="Yamada T."/>
            <person name="Mori H."/>
            <person name="Tajima N."/>
            <person name="Moriyama T."/>
            <person name="Ikeuchi M."/>
            <person name="Watanabe M."/>
            <person name="Wada H."/>
            <person name="Kobayashi K."/>
            <person name="Saito M."/>
            <person name="Masuda T."/>
            <person name="Sasaki-Sekimoto Y."/>
            <person name="Mashiguchi K."/>
            <person name="Awai K."/>
            <person name="Shimojima M."/>
            <person name="Masuda S."/>
            <person name="Iwai M."/>
            <person name="Nobusawa T."/>
            <person name="Narise T."/>
            <person name="Kondo S."/>
            <person name="Saito H."/>
            <person name="Sato R."/>
            <person name="Murakawa M."/>
            <person name="Ihara Y."/>
            <person name="Oshima-Yamada Y."/>
            <person name="Ohtaka K."/>
            <person name="Satoh M."/>
            <person name="Sonobe K."/>
            <person name="Ishii M."/>
            <person name="Ohtani R."/>
            <person name="Kanamori-Sato M."/>
            <person name="Honoki R."/>
            <person name="Miyazaki D."/>
            <person name="Mochizuki H."/>
            <person name="Umetsu J."/>
            <person name="Higashi K."/>
            <person name="Shibata D."/>
            <person name="Kamiya Y."/>
            <person name="Sato N."/>
            <person name="Nakamura Y."/>
            <person name="Tabata S."/>
            <person name="Ida S."/>
            <person name="Kurokawa K."/>
            <person name="Ohta H."/>
        </authorList>
    </citation>
    <scope>NUCLEOTIDE SEQUENCE [LARGE SCALE GENOMIC DNA]</scope>
    <source>
        <strain evidence="1 2">NIES-2285</strain>
    </source>
</reference>
<sequence length="266" mass="28889">MHKRMLDMVHIDCVLRHPRPTILAQMPTFLLLWGAPLLLLSIVSVTSAQGLIAVPPTLTPELGFYYLNKLRLTQPGIEFYSILLQRNSARVNAYVQVNNLLQTDTPKGAAAKSSSVRAVYTANTLGGKVTIESFYRLLRCEDDGCFGISRVVVAEVDNGPNNRTYPMIVVKSTMGNTSWLLGAPQGAVKILLDTAGERSYTDPLYKSFALYHKLVKRPAPCSSALPMTGAGALSEFFGLPGFSCIQYQNITVIVGASASSMAAVML</sequence>
<proteinExistence type="predicted"/>
<evidence type="ECO:0000313" key="2">
    <source>
        <dbReference type="Proteomes" id="UP000054558"/>
    </source>
</evidence>
<keyword evidence="2" id="KW-1185">Reference proteome</keyword>
<organism evidence="1 2">
    <name type="scientific">Klebsormidium nitens</name>
    <name type="common">Green alga</name>
    <name type="synonym">Ulothrix nitens</name>
    <dbReference type="NCBI Taxonomy" id="105231"/>
    <lineage>
        <taxon>Eukaryota</taxon>
        <taxon>Viridiplantae</taxon>
        <taxon>Streptophyta</taxon>
        <taxon>Klebsormidiophyceae</taxon>
        <taxon>Klebsormidiales</taxon>
        <taxon>Klebsormidiaceae</taxon>
        <taxon>Klebsormidium</taxon>
    </lineage>
</organism>
<gene>
    <name evidence="1" type="ORF">KFL_000330070</name>
</gene>
<dbReference type="EMBL" id="DF236982">
    <property type="protein sequence ID" value="GAQ79560.1"/>
    <property type="molecule type" value="Genomic_DNA"/>
</dbReference>
<dbReference type="AlphaFoldDB" id="A0A1Y1HLR2"/>